<feature type="transmembrane region" description="Helical" evidence="8">
    <location>
        <begin position="37"/>
        <end position="58"/>
    </location>
</feature>
<evidence type="ECO:0000256" key="3">
    <source>
        <dbReference type="ARBA" id="ARBA00022692"/>
    </source>
</evidence>
<evidence type="ECO:0000256" key="1">
    <source>
        <dbReference type="ARBA" id="ARBA00004651"/>
    </source>
</evidence>
<evidence type="ECO:0000256" key="6">
    <source>
        <dbReference type="ARBA" id="ARBA00023170"/>
    </source>
</evidence>
<comment type="similarity">
    <text evidence="8">Belongs to the insect chemoreceptor superfamily. Gustatory receptor (GR) family.</text>
</comment>
<reference evidence="9 10" key="1">
    <citation type="journal article" date="2024" name="bioRxiv">
        <title>A reference genome for Trichogramma kaykai: A tiny desert-dwelling parasitoid wasp with competing sex-ratio distorters.</title>
        <authorList>
            <person name="Culotta J."/>
            <person name="Lindsey A.R."/>
        </authorList>
    </citation>
    <scope>NUCLEOTIDE SEQUENCE [LARGE SCALE GENOMIC DNA]</scope>
    <source>
        <strain evidence="9 10">KSX58</strain>
    </source>
</reference>
<sequence>MRLLTRTVEKPLYLTYLVNWLCGIGVIEYPMGRPHPWLSFGYSGGCLVVYCTLAALAAPELARCFPAEMLLPTTILFYSHILLTVSTIALGWLRSEGMRACILNLAAADGLMDRFEATKNRSRVVPCRMLEVVARLATVLFIVILSSYIFYEEDTPSRTRVLVSVVLSYPVMIICVTYRFRNLNDLLENMLSESNEFRRSDRSKRSFEEKYTKWNMNISESAKKDQWNNIKLAKKIHLALINICQEADRSYGLQIILSSVVAFAIITGNMYVNYLVLVELHLPRQVMMKSIIGGAIWIAYYSLKIRCFSSCCTRCVEQSITIGDIVNKFYDDPVIQLETQAEIRDFNIQMIQQPLKFTACGFLTIDFTLVQGMTATITTYLMVMVQLRKSSTTYAMMNAINSTK</sequence>
<dbReference type="EMBL" id="JBJJXI010000021">
    <property type="protein sequence ID" value="KAL3405433.1"/>
    <property type="molecule type" value="Genomic_DNA"/>
</dbReference>
<keyword evidence="6 8" id="KW-0675">Receptor</keyword>
<dbReference type="Pfam" id="PF08395">
    <property type="entry name" value="7tm_7"/>
    <property type="match status" value="1"/>
</dbReference>
<dbReference type="Proteomes" id="UP001627154">
    <property type="component" value="Unassembled WGS sequence"/>
</dbReference>
<dbReference type="GO" id="GO:0005886">
    <property type="term" value="C:plasma membrane"/>
    <property type="evidence" value="ECO:0007669"/>
    <property type="project" value="UniProtKB-SubCell"/>
</dbReference>
<dbReference type="PANTHER" id="PTHR21143:SF104">
    <property type="entry name" value="GUSTATORY RECEPTOR 8A-RELATED"/>
    <property type="match status" value="1"/>
</dbReference>
<dbReference type="AlphaFoldDB" id="A0ABD2XKW7"/>
<comment type="subcellular location">
    <subcellularLocation>
        <location evidence="1 8">Cell membrane</location>
        <topology evidence="1 8">Multi-pass membrane protein</topology>
    </subcellularLocation>
</comment>
<keyword evidence="2 8" id="KW-1003">Cell membrane</keyword>
<feature type="transmembrane region" description="Helical" evidence="8">
    <location>
        <begin position="132"/>
        <end position="150"/>
    </location>
</feature>
<feature type="transmembrane region" description="Helical" evidence="8">
    <location>
        <begin position="70"/>
        <end position="93"/>
    </location>
</feature>
<accession>A0ABD2XKW7</accession>
<comment type="caution">
    <text evidence="9">The sequence shown here is derived from an EMBL/GenBank/DDBJ whole genome shotgun (WGS) entry which is preliminary data.</text>
</comment>
<dbReference type="PANTHER" id="PTHR21143">
    <property type="entry name" value="INVERTEBRATE GUSTATORY RECEPTOR"/>
    <property type="match status" value="1"/>
</dbReference>
<feature type="transmembrane region" description="Helical" evidence="8">
    <location>
        <begin position="255"/>
        <end position="274"/>
    </location>
</feature>
<comment type="function">
    <text evidence="8">Gustatory receptor which mediates acceptance or avoidance behavior, depending on its substrates.</text>
</comment>
<dbReference type="GO" id="GO:0007165">
    <property type="term" value="P:signal transduction"/>
    <property type="evidence" value="ECO:0007669"/>
    <property type="project" value="UniProtKB-KW"/>
</dbReference>
<name>A0ABD2XKW7_9HYME</name>
<protein>
    <recommendedName>
        <fullName evidence="8">Gustatory receptor</fullName>
    </recommendedName>
</protein>
<keyword evidence="3 8" id="KW-0812">Transmembrane</keyword>
<evidence type="ECO:0000313" key="9">
    <source>
        <dbReference type="EMBL" id="KAL3405433.1"/>
    </source>
</evidence>
<evidence type="ECO:0000256" key="8">
    <source>
        <dbReference type="RuleBase" id="RU363108"/>
    </source>
</evidence>
<keyword evidence="7 8" id="KW-0807">Transducer</keyword>
<proteinExistence type="inferred from homology"/>
<organism evidence="9 10">
    <name type="scientific">Trichogramma kaykai</name>
    <dbReference type="NCBI Taxonomy" id="54128"/>
    <lineage>
        <taxon>Eukaryota</taxon>
        <taxon>Metazoa</taxon>
        <taxon>Ecdysozoa</taxon>
        <taxon>Arthropoda</taxon>
        <taxon>Hexapoda</taxon>
        <taxon>Insecta</taxon>
        <taxon>Pterygota</taxon>
        <taxon>Neoptera</taxon>
        <taxon>Endopterygota</taxon>
        <taxon>Hymenoptera</taxon>
        <taxon>Apocrita</taxon>
        <taxon>Proctotrupomorpha</taxon>
        <taxon>Chalcidoidea</taxon>
        <taxon>Trichogrammatidae</taxon>
        <taxon>Trichogramma</taxon>
    </lineage>
</organism>
<gene>
    <name evidence="9" type="ORF">TKK_002440</name>
</gene>
<keyword evidence="10" id="KW-1185">Reference proteome</keyword>
<evidence type="ECO:0000256" key="2">
    <source>
        <dbReference type="ARBA" id="ARBA00022475"/>
    </source>
</evidence>
<keyword evidence="4 8" id="KW-1133">Transmembrane helix</keyword>
<dbReference type="InterPro" id="IPR013604">
    <property type="entry name" value="7TM_chemorcpt"/>
</dbReference>
<comment type="caution">
    <text evidence="8">Lacks conserved residue(s) required for the propagation of feature annotation.</text>
</comment>
<evidence type="ECO:0000313" key="10">
    <source>
        <dbReference type="Proteomes" id="UP001627154"/>
    </source>
</evidence>
<keyword evidence="5 8" id="KW-0472">Membrane</keyword>
<evidence type="ECO:0000256" key="5">
    <source>
        <dbReference type="ARBA" id="ARBA00023136"/>
    </source>
</evidence>
<evidence type="ECO:0000256" key="7">
    <source>
        <dbReference type="ARBA" id="ARBA00023224"/>
    </source>
</evidence>
<feature type="transmembrane region" description="Helical" evidence="8">
    <location>
        <begin position="162"/>
        <end position="180"/>
    </location>
</feature>
<evidence type="ECO:0000256" key="4">
    <source>
        <dbReference type="ARBA" id="ARBA00022989"/>
    </source>
</evidence>